<evidence type="ECO:0000259" key="6">
    <source>
        <dbReference type="SMART" id="SM01144"/>
    </source>
</evidence>
<comment type="caution">
    <text evidence="7">The sequence shown here is derived from an EMBL/GenBank/DDBJ whole genome shotgun (WGS) entry which is preliminary data.</text>
</comment>
<accession>A0A1Y5E710</accession>
<organism evidence="7 8">
    <name type="scientific">Colwellia psychrerythraea</name>
    <name type="common">Vibrio psychroerythus</name>
    <dbReference type="NCBI Taxonomy" id="28229"/>
    <lineage>
        <taxon>Bacteria</taxon>
        <taxon>Pseudomonadati</taxon>
        <taxon>Pseudomonadota</taxon>
        <taxon>Gammaproteobacteria</taxon>
        <taxon>Alteromonadales</taxon>
        <taxon>Colwelliaceae</taxon>
        <taxon>Colwellia</taxon>
    </lineage>
</organism>
<dbReference type="GO" id="GO:0008033">
    <property type="term" value="P:tRNA processing"/>
    <property type="evidence" value="ECO:0007669"/>
    <property type="project" value="UniProtKB-KW"/>
</dbReference>
<evidence type="ECO:0000313" key="8">
    <source>
        <dbReference type="Proteomes" id="UP000243053"/>
    </source>
</evidence>
<evidence type="ECO:0000313" key="7">
    <source>
        <dbReference type="EMBL" id="OUR76785.1"/>
    </source>
</evidence>
<protein>
    <recommendedName>
        <fullName evidence="1">tRNA-uridine aminocarboxypropyltransferase</fullName>
        <ecNumber evidence="1">2.5.1.25</ecNumber>
    </recommendedName>
</protein>
<name>A0A1Y5E710_COLPS</name>
<dbReference type="EC" id="2.5.1.25" evidence="1"/>
<dbReference type="PANTHER" id="PTHR21392">
    <property type="entry name" value="TRNA-URIDINE AMINOCARBOXYPROPYLTRANSFERASE 2"/>
    <property type="match status" value="1"/>
</dbReference>
<sequence length="239" mass="26945">MSRTLCPSCHRPQKACICAFTAEIKNDIHVVVLQHPSEVSQTKGTVALLAKSLQSCQVIVGESFDEEACFLQMMEQYQLVLLYPGEQAQTLNHQLVRQLSNREQSNENPEITSKDKAKLKAKPLCLVILDGTWKKAYRMFMLSTKLQQLPQVCLPDYLANSGQYLIRKVAKKNALSSLEASCYALAILEQVYDSAEQGNDALLVTSEHAGKYQPLLEKFKQFNQFQLSFRPANKSLKET</sequence>
<dbReference type="AlphaFoldDB" id="A0A1Y5E710"/>
<keyword evidence="3" id="KW-0949">S-adenosyl-L-methionine</keyword>
<evidence type="ECO:0000256" key="4">
    <source>
        <dbReference type="ARBA" id="ARBA00022694"/>
    </source>
</evidence>
<evidence type="ECO:0000256" key="2">
    <source>
        <dbReference type="ARBA" id="ARBA00022679"/>
    </source>
</evidence>
<dbReference type="Pfam" id="PF03942">
    <property type="entry name" value="DTW"/>
    <property type="match status" value="1"/>
</dbReference>
<dbReference type="EMBL" id="MAAF01000096">
    <property type="protein sequence ID" value="OUR76785.1"/>
    <property type="molecule type" value="Genomic_DNA"/>
</dbReference>
<keyword evidence="4" id="KW-0819">tRNA processing</keyword>
<gene>
    <name evidence="7" type="ORF">A9Q75_15915</name>
</gene>
<feature type="domain" description="DTW" evidence="6">
    <location>
        <begin position="2"/>
        <end position="231"/>
    </location>
</feature>
<dbReference type="Proteomes" id="UP000243053">
    <property type="component" value="Unassembled WGS sequence"/>
</dbReference>
<comment type="similarity">
    <text evidence="5">Belongs to the TDD superfamily. DTWD2 family.</text>
</comment>
<evidence type="ECO:0000256" key="3">
    <source>
        <dbReference type="ARBA" id="ARBA00022691"/>
    </source>
</evidence>
<dbReference type="InterPro" id="IPR005636">
    <property type="entry name" value="DTW"/>
</dbReference>
<dbReference type="InterPro" id="IPR039262">
    <property type="entry name" value="DTWD2/TAPT"/>
</dbReference>
<evidence type="ECO:0000256" key="1">
    <source>
        <dbReference type="ARBA" id="ARBA00012386"/>
    </source>
</evidence>
<reference evidence="8" key="1">
    <citation type="journal article" date="2017" name="Proc. Natl. Acad. Sci. U.S.A.">
        <title>Simulation of Deepwater Horizon oil plume reveals substrate specialization within a complex community of hydrocarbon degraders.</title>
        <authorList>
            <person name="Hu P."/>
            <person name="Dubinsky E.A."/>
            <person name="Probst A.J."/>
            <person name="Wang J."/>
            <person name="Sieber C.M.K."/>
            <person name="Tom L.M."/>
            <person name="Gardinali P."/>
            <person name="Banfield J.F."/>
            <person name="Atlas R.M."/>
            <person name="Andersen G.L."/>
        </authorList>
    </citation>
    <scope>NUCLEOTIDE SEQUENCE [LARGE SCALE GENOMIC DNA]</scope>
</reference>
<evidence type="ECO:0000256" key="5">
    <source>
        <dbReference type="ARBA" id="ARBA00034489"/>
    </source>
</evidence>
<dbReference type="PANTHER" id="PTHR21392:SF0">
    <property type="entry name" value="TRNA-URIDINE AMINOCARBOXYPROPYLTRANSFERASE 2"/>
    <property type="match status" value="1"/>
</dbReference>
<keyword evidence="2" id="KW-0808">Transferase</keyword>
<dbReference type="SMART" id="SM01144">
    <property type="entry name" value="DTW"/>
    <property type="match status" value="1"/>
</dbReference>
<proteinExistence type="inferred from homology"/>
<dbReference type="GO" id="GO:0016432">
    <property type="term" value="F:tRNA-uridine aminocarboxypropyltransferase activity"/>
    <property type="evidence" value="ECO:0007669"/>
    <property type="project" value="UniProtKB-EC"/>
</dbReference>